<dbReference type="EMBL" id="BTPE01000004">
    <property type="protein sequence ID" value="GMQ33039.1"/>
    <property type="molecule type" value="Genomic_DNA"/>
</dbReference>
<proteinExistence type="predicted"/>
<keyword evidence="3" id="KW-1185">Reference proteome</keyword>
<evidence type="ECO:0000313" key="3">
    <source>
        <dbReference type="Proteomes" id="UP001307705"/>
    </source>
</evidence>
<dbReference type="Gene3D" id="3.30.70.1290">
    <property type="entry name" value="Transposase IS200-like"/>
    <property type="match status" value="1"/>
</dbReference>
<sequence>MSYSSSKIWIHLVFYTRLKAPLLVGKLKKDIKNGLEEFLSENCDQPCAYHILPEHIHLLINLSDSLSAREILKKIQSKIQDSLKESKMEVNLDWEEEFHVHSVSATRLSTEKSGIMRQELIHQELSLEEEMKFLGM</sequence>
<name>A0ABQ6PYM6_9BACT</name>
<protein>
    <recommendedName>
        <fullName evidence="1">Transposase IS200-like domain-containing protein</fullName>
    </recommendedName>
</protein>
<feature type="domain" description="Transposase IS200-like" evidence="1">
    <location>
        <begin position="5"/>
        <end position="112"/>
    </location>
</feature>
<dbReference type="InterPro" id="IPR002686">
    <property type="entry name" value="Transposase_17"/>
</dbReference>
<gene>
    <name evidence="2" type="ORF">Ataiwa_13110</name>
</gene>
<organism evidence="2 3">
    <name type="scientific">Algoriphagus taiwanensis</name>
    <dbReference type="NCBI Taxonomy" id="1445656"/>
    <lineage>
        <taxon>Bacteria</taxon>
        <taxon>Pseudomonadati</taxon>
        <taxon>Bacteroidota</taxon>
        <taxon>Cytophagia</taxon>
        <taxon>Cytophagales</taxon>
        <taxon>Cyclobacteriaceae</taxon>
        <taxon>Algoriphagus</taxon>
    </lineage>
</organism>
<dbReference type="SUPFAM" id="SSF143422">
    <property type="entry name" value="Transposase IS200-like"/>
    <property type="match status" value="1"/>
</dbReference>
<accession>A0ABQ6PYM6</accession>
<dbReference type="RefSeq" id="WP_338227826.1">
    <property type="nucleotide sequence ID" value="NZ_BTPE01000004.1"/>
</dbReference>
<dbReference type="Proteomes" id="UP001307705">
    <property type="component" value="Unassembled WGS sequence"/>
</dbReference>
<evidence type="ECO:0000259" key="1">
    <source>
        <dbReference type="Pfam" id="PF01797"/>
    </source>
</evidence>
<dbReference type="Pfam" id="PF01797">
    <property type="entry name" value="Y1_Tnp"/>
    <property type="match status" value="1"/>
</dbReference>
<reference evidence="2 3" key="1">
    <citation type="submission" date="2023-08" db="EMBL/GenBank/DDBJ databases">
        <title>Draft genome sequence of Algoriphagus taiwanensis.</title>
        <authorList>
            <person name="Takatani N."/>
            <person name="Hosokawa M."/>
            <person name="Sawabe T."/>
        </authorList>
    </citation>
    <scope>NUCLEOTIDE SEQUENCE [LARGE SCALE GENOMIC DNA]</scope>
    <source>
        <strain evidence="2 3">JCM 19755</strain>
    </source>
</reference>
<evidence type="ECO:0000313" key="2">
    <source>
        <dbReference type="EMBL" id="GMQ33039.1"/>
    </source>
</evidence>
<dbReference type="InterPro" id="IPR036515">
    <property type="entry name" value="Transposase_17_sf"/>
</dbReference>
<comment type="caution">
    <text evidence="2">The sequence shown here is derived from an EMBL/GenBank/DDBJ whole genome shotgun (WGS) entry which is preliminary data.</text>
</comment>